<name>A0A291TBG8_9FIRM</name>
<dbReference type="InterPro" id="IPR009051">
    <property type="entry name" value="Helical_ferredxn"/>
</dbReference>
<dbReference type="AlphaFoldDB" id="A0A291TBG8"/>
<dbReference type="Gene3D" id="3.50.50.60">
    <property type="entry name" value="FAD/NAD(P)-binding domain"/>
    <property type="match status" value="2"/>
</dbReference>
<sequence>MALHVLDEANRCLGCKKPMCQQGCPIHTNIPEVIRLLKANELDAAGRMLFENNPLTTVCSLVCNHENQCEGHCIRNRMPSHDPVHFSIIEDYISTTYANKMTKGPAPKNGMKAAVVGAGPAGLTIAVLLARWGYDITIFDARDKIGGVMRYGIPNYRLPDSVLDDFQYRHLELKGIRVRPNTTIGKTITIDDLFRDGYKSVFIGAGLWKANAMHIKGETLGNVAFGIDYLANSKAFRLGDDIAVIGVGNSAMDCARTAIRNGARHVTCYARRDESCISASAYEVSYAKLEGVGFRFCKAPVEIRENGLICRDTVKNEEGKFVQVEGSETFYPHTGVIVSVSQGSESNLVKTTTGIETNQKGLLTVSEDGSTTREGVFAGGDAVMGARTVVEAVAIAKQVAESMDKYMKSLPADTTPDPYADIPIFQTPTSDVLGKQEVK</sequence>
<dbReference type="PANTHER" id="PTHR42783">
    <property type="entry name" value="GLUTAMATE SYNTHASE [NADPH] SMALL CHAIN"/>
    <property type="match status" value="1"/>
</dbReference>
<feature type="domain" description="Dihydroprymidine dehydrogenase" evidence="2">
    <location>
        <begin position="5"/>
        <end position="99"/>
    </location>
</feature>
<protein>
    <submittedName>
        <fullName evidence="3">Dihydropyrimidine dehydrogenase</fullName>
    </submittedName>
</protein>
<proteinExistence type="predicted"/>
<dbReference type="RefSeq" id="WP_098924239.1">
    <property type="nucleotide sequence ID" value="NZ_CP023819.1"/>
</dbReference>
<organism evidence="3 4">
    <name type="scientific">Faecalibacterium prausnitzii</name>
    <dbReference type="NCBI Taxonomy" id="853"/>
    <lineage>
        <taxon>Bacteria</taxon>
        <taxon>Bacillati</taxon>
        <taxon>Bacillota</taxon>
        <taxon>Clostridia</taxon>
        <taxon>Eubacteriales</taxon>
        <taxon>Oscillospiraceae</taxon>
        <taxon>Faecalibacterium</taxon>
    </lineage>
</organism>
<dbReference type="Proteomes" id="UP000223709">
    <property type="component" value="Chromosome"/>
</dbReference>
<evidence type="ECO:0000259" key="2">
    <source>
        <dbReference type="Pfam" id="PF14691"/>
    </source>
</evidence>
<dbReference type="EMBL" id="CP023819">
    <property type="protein sequence ID" value="ATL90438.1"/>
    <property type="molecule type" value="Genomic_DNA"/>
</dbReference>
<dbReference type="InterPro" id="IPR036188">
    <property type="entry name" value="FAD/NAD-bd_sf"/>
</dbReference>
<dbReference type="GO" id="GO:0016491">
    <property type="term" value="F:oxidoreductase activity"/>
    <property type="evidence" value="ECO:0007669"/>
    <property type="project" value="InterPro"/>
</dbReference>
<gene>
    <name evidence="3" type="ORF">CRH10_09090</name>
</gene>
<dbReference type="InterPro" id="IPR023753">
    <property type="entry name" value="FAD/NAD-binding_dom"/>
</dbReference>
<dbReference type="SUPFAM" id="SSF51971">
    <property type="entry name" value="Nucleotide-binding domain"/>
    <property type="match status" value="1"/>
</dbReference>
<dbReference type="InterPro" id="IPR028261">
    <property type="entry name" value="DPD_II"/>
</dbReference>
<reference evidence="3 4" key="1">
    <citation type="submission" date="2017-10" db="EMBL/GenBank/DDBJ databases">
        <title>Complete Genome Sequence of Faecalibacterium prausnitzii isolated from the gut of healthy adult Indian.</title>
        <authorList>
            <person name="Bag S."/>
            <person name="Ghosh T.S."/>
            <person name="Das B."/>
        </authorList>
    </citation>
    <scope>NUCLEOTIDE SEQUENCE [LARGE SCALE GENOMIC DNA]</scope>
    <source>
        <strain evidence="3 4">Indica</strain>
    </source>
</reference>
<accession>A0A291TBG8</accession>
<evidence type="ECO:0000313" key="4">
    <source>
        <dbReference type="Proteomes" id="UP000223709"/>
    </source>
</evidence>
<dbReference type="GO" id="GO:0051536">
    <property type="term" value="F:iron-sulfur cluster binding"/>
    <property type="evidence" value="ECO:0007669"/>
    <property type="project" value="InterPro"/>
</dbReference>
<dbReference type="PANTHER" id="PTHR42783:SF3">
    <property type="entry name" value="GLUTAMATE SYNTHASE [NADPH] SMALL CHAIN-RELATED"/>
    <property type="match status" value="1"/>
</dbReference>
<dbReference type="PRINTS" id="PR00419">
    <property type="entry name" value="ADXRDTASE"/>
</dbReference>
<evidence type="ECO:0000313" key="3">
    <source>
        <dbReference type="EMBL" id="ATL90438.1"/>
    </source>
</evidence>
<dbReference type="Pfam" id="PF14691">
    <property type="entry name" value="Fer4_20"/>
    <property type="match status" value="1"/>
</dbReference>
<dbReference type="Pfam" id="PF07992">
    <property type="entry name" value="Pyr_redox_2"/>
    <property type="match status" value="1"/>
</dbReference>
<dbReference type="Gene3D" id="1.10.1060.10">
    <property type="entry name" value="Alpha-helical ferredoxin"/>
    <property type="match status" value="1"/>
</dbReference>
<dbReference type="SUPFAM" id="SSF46548">
    <property type="entry name" value="alpha-helical ferredoxin"/>
    <property type="match status" value="1"/>
</dbReference>
<feature type="domain" description="FAD/NAD(P)-binding" evidence="1">
    <location>
        <begin position="112"/>
        <end position="394"/>
    </location>
</feature>
<evidence type="ECO:0000259" key="1">
    <source>
        <dbReference type="Pfam" id="PF07992"/>
    </source>
</evidence>